<sequence length="359" mass="37014">MTARTPSQRVLDRSVGENLDRLITVDARGDGICRVIYDAARALTDEPLTLTAARLLVDHVAPGDRVLILTGFLIPPGDVPETDGPIGSAVLAHALVRALRAVPVFACEPQAFAVVDAALRGAGLAVVDDVATAEERGNTAALVPFPRDAADPAALAAALAQDIRPAVCVAVERPGANRQGQYHFAGGANVTASIARVDALFAEVARRGSRTVAIGDFGNELGMGAIADAVRAETPAGGSCGCGCGGGTANEASADATVACTVSDWGAYALAAAVGHLTDRPEALPTTETYRRVAEAACAAGAIDGTSRLAVPDIDGVPAAYHLRLFDQLRDVVALPRRPYLDNAGRAFRAGRYFPETSE</sequence>
<organism evidence="2 3">
    <name type="scientific">Micromonospora pallida</name>
    <dbReference type="NCBI Taxonomy" id="145854"/>
    <lineage>
        <taxon>Bacteria</taxon>
        <taxon>Bacillati</taxon>
        <taxon>Actinomycetota</taxon>
        <taxon>Actinomycetes</taxon>
        <taxon>Micromonosporales</taxon>
        <taxon>Micromonosporaceae</taxon>
        <taxon>Micromonospora</taxon>
    </lineage>
</organism>
<dbReference type="EMBL" id="FMHW01000002">
    <property type="protein sequence ID" value="SCL28204.1"/>
    <property type="molecule type" value="Genomic_DNA"/>
</dbReference>
<accession>A0A1C6SFG4</accession>
<dbReference type="Proteomes" id="UP000198959">
    <property type="component" value="Unassembled WGS sequence"/>
</dbReference>
<evidence type="ECO:0000313" key="3">
    <source>
        <dbReference type="Proteomes" id="UP000198959"/>
    </source>
</evidence>
<keyword evidence="3" id="KW-1185">Reference proteome</keyword>
<dbReference type="RefSeq" id="WP_176738424.1">
    <property type="nucleotide sequence ID" value="NZ_FMHW01000002.1"/>
</dbReference>
<reference evidence="3" key="1">
    <citation type="submission" date="2016-06" db="EMBL/GenBank/DDBJ databases">
        <authorList>
            <person name="Varghese N."/>
            <person name="Submissions Spin"/>
        </authorList>
    </citation>
    <scope>NUCLEOTIDE SEQUENCE [LARGE SCALE GENOMIC DNA]</scope>
    <source>
        <strain evidence="3">DSM 43817</strain>
    </source>
</reference>
<proteinExistence type="predicted"/>
<dbReference type="STRING" id="145854.GA0074692_2491"/>
<name>A0A1C6SFG4_9ACTN</name>
<dbReference type="AlphaFoldDB" id="A0A1C6SFG4"/>
<evidence type="ECO:0000259" key="1">
    <source>
        <dbReference type="Pfam" id="PF14336"/>
    </source>
</evidence>
<protein>
    <recommendedName>
        <fullName evidence="1">D-glutamate cyclase-like C-terminal domain-containing protein</fullName>
    </recommendedName>
</protein>
<gene>
    <name evidence="2" type="ORF">GA0074692_2491</name>
</gene>
<evidence type="ECO:0000313" key="2">
    <source>
        <dbReference type="EMBL" id="SCL28204.1"/>
    </source>
</evidence>
<dbReference type="PANTHER" id="PTHR32022">
    <property type="entry name" value="D-GLUTAMATE CYCLASE, MITOCHONDRIAL"/>
    <property type="match status" value="1"/>
</dbReference>
<feature type="domain" description="D-glutamate cyclase-like C-terminal" evidence="1">
    <location>
        <begin position="19"/>
        <end position="330"/>
    </location>
</feature>
<dbReference type="PANTHER" id="PTHR32022:SF10">
    <property type="entry name" value="D-GLUTAMATE CYCLASE, MITOCHONDRIAL"/>
    <property type="match status" value="1"/>
</dbReference>
<dbReference type="Pfam" id="PF14336">
    <property type="entry name" value="GLUCM-like_C"/>
    <property type="match status" value="1"/>
</dbReference>
<dbReference type="Gene3D" id="3.90.1640.20">
    <property type="entry name" value="TON_0340"/>
    <property type="match status" value="1"/>
</dbReference>
<dbReference type="InterPro" id="IPR025504">
    <property type="entry name" value="GLUCM_C"/>
</dbReference>